<proteinExistence type="predicted"/>
<gene>
    <name evidence="1" type="ORF">NSA23_13720</name>
</gene>
<dbReference type="Gene3D" id="3.20.20.370">
    <property type="entry name" value="Glycoside hydrolase/deacetylase"/>
    <property type="match status" value="1"/>
</dbReference>
<dbReference type="Proteomes" id="UP001142078">
    <property type="component" value="Unassembled WGS sequence"/>
</dbReference>
<dbReference type="EMBL" id="JANJZL010000012">
    <property type="protein sequence ID" value="MCR2045163.1"/>
    <property type="molecule type" value="Genomic_DNA"/>
</dbReference>
<name>A0A9X2S619_9FIRM</name>
<dbReference type="RefSeq" id="WP_147524968.1">
    <property type="nucleotide sequence ID" value="NZ_JANJZL010000012.1"/>
</dbReference>
<evidence type="ECO:0000313" key="1">
    <source>
        <dbReference type="EMBL" id="MCR2045163.1"/>
    </source>
</evidence>
<organism evidence="1 2">
    <name type="scientific">Anaerosalibacter massiliensis</name>
    <dbReference type="NCBI Taxonomy" id="1347392"/>
    <lineage>
        <taxon>Bacteria</taxon>
        <taxon>Bacillati</taxon>
        <taxon>Bacillota</taxon>
        <taxon>Tissierellia</taxon>
        <taxon>Tissierellales</taxon>
        <taxon>Sporanaerobacteraceae</taxon>
        <taxon>Anaerosalibacter</taxon>
    </lineage>
</organism>
<accession>A0A9X2S619</accession>
<protein>
    <submittedName>
        <fullName evidence="1">Uncharacterized protein</fullName>
    </submittedName>
</protein>
<evidence type="ECO:0000313" key="2">
    <source>
        <dbReference type="Proteomes" id="UP001142078"/>
    </source>
</evidence>
<comment type="caution">
    <text evidence="1">The sequence shown here is derived from an EMBL/GenBank/DDBJ whole genome shotgun (WGS) entry which is preliminary data.</text>
</comment>
<reference evidence="1" key="1">
    <citation type="submission" date="2022-07" db="EMBL/GenBank/DDBJ databases">
        <title>Enhanced cultured diversity of the mouse gut microbiota enables custom-made synthetic communities.</title>
        <authorList>
            <person name="Afrizal A."/>
        </authorList>
    </citation>
    <scope>NUCLEOTIDE SEQUENCE</scope>
    <source>
        <strain evidence="1">DSM 29482</strain>
    </source>
</reference>
<sequence length="63" mass="7128">MVKSKQVIEDNLKGVEVVDFAYLYGDGKKELVPVIEQAGFSSAYILAPRIIFTENTPFCRIEF</sequence>
<dbReference type="AlphaFoldDB" id="A0A9X2S619"/>
<keyword evidence="2" id="KW-1185">Reference proteome</keyword>
<dbReference type="OrthoDB" id="9778320at2"/>